<evidence type="ECO:0000313" key="1">
    <source>
        <dbReference type="EMBL" id="KAJ9115812.1"/>
    </source>
</evidence>
<gene>
    <name evidence="1" type="ORF">QFC22_004953</name>
</gene>
<comment type="caution">
    <text evidence="1">The sequence shown here is derived from an EMBL/GenBank/DDBJ whole genome shotgun (WGS) entry which is preliminary data.</text>
</comment>
<dbReference type="EMBL" id="JASBWU010000015">
    <property type="protein sequence ID" value="KAJ9115812.1"/>
    <property type="molecule type" value="Genomic_DNA"/>
</dbReference>
<accession>A0ACC2WXP9</accession>
<reference evidence="1" key="1">
    <citation type="submission" date="2023-04" db="EMBL/GenBank/DDBJ databases">
        <title>Draft Genome sequencing of Naganishia species isolated from polar environments using Oxford Nanopore Technology.</title>
        <authorList>
            <person name="Leo P."/>
            <person name="Venkateswaran K."/>
        </authorList>
    </citation>
    <scope>NUCLEOTIDE SEQUENCE</scope>
    <source>
        <strain evidence="1">MNA-CCFEE 5425</strain>
    </source>
</reference>
<proteinExistence type="predicted"/>
<protein>
    <submittedName>
        <fullName evidence="1">Uncharacterized protein</fullName>
    </submittedName>
</protein>
<name>A0ACC2WXP9_9TREE</name>
<sequence length="1115" mass="119641">MATTIPPPGSATTNDPPRAVVPDLPNDNYATVTVNDVTMVLSSGQIDIDEKLDFDTTSYMLYAETITLTSTKELNFTISHPGKHISLFCNTLLILDCPNFTIDVSGTAGADGKPDSSKQPTKGLAAGSITLYVERLDTAQVGRDQLGGSTGLYLNALGGRGGQGITFDGNSGLAGGDGAHGGAGGNIQVYFGSLAIAVGTRLSAILTDTTSSWVAKVSAASKTIPGMTDLMGTGDLARSQSEVFATTITSYVTLIAALQSLSTSMAVLANPRRKSTPTLLESVEKLQGVLNTFMTSPTAPAAANGPSDAINNIAVAVTAVLSVPSGRDKETTEQDLEKAINSNLGAFSPNAENALEKAITRAYIACTICASSVNDQLTMVASNANGGKGGPTGQGDINVAVGMRGEDGSPGMVGVSAMTFQGNSSDLAVEHVLAQPDQAQMLLAIADNLYFSQAPVDDSKDDAKVDQKDDQKNDITKVNNRDIAAQYYQLLCDRLAFVPPLVAASNAPKKPALFDAYNKMEFDDKLTVNALNQLQNVHSRAVANLGQILLGNDMFGHSLAWAPRLSYSYYDARATKLISALQEVESVYSDYTTHLKGDRDVAKIFDRGLKASEISGDEVTKQIDLITDPNGPLHMYSSQIAAFTPLLKAKRQEVLEYIHTIIHLIDQQTFNFDPSTWINCLSTIAMAPSELNAAVSVFQAGYSSTNQITALDKTKFDRTYVVNQLEQCNGTLESLKEAYTNRSDGSKEVDDPGAAKIIMLQTDIDKLVDNFQTAIDQSIRDEVKRVLADYIALIKQRNDAVIALNSTLQLLFRAKQDQAYYENQHSVLGQQKLEIDPTLPSVCYWLKKSCTDMALLVLQTLNYGAHAVQFWGPLPPMTFDGSGGMPTSDNMLSFQTQLGEYFGRALKTLGSSVASRWPAKGCLGVLYRLTEGELFALKHATVNGTMHSVVLRHLVAPTASTSASESDFAGQANVRVTQVRLWLPGVIVDAIDDGTRPLKCTIIHYGDETIADPNSMVKPYHFVHDQLSIPWRYDTTGITSIEQCGGPHDQVTEEILTGCYTPHAGSAPPGDDVYAPIGPFATWQITVNATYNTGLDMSPVNAAYLEFWGSNAAFQ</sequence>
<evidence type="ECO:0000313" key="2">
    <source>
        <dbReference type="Proteomes" id="UP001243375"/>
    </source>
</evidence>
<dbReference type="Proteomes" id="UP001243375">
    <property type="component" value="Unassembled WGS sequence"/>
</dbReference>
<keyword evidence="2" id="KW-1185">Reference proteome</keyword>
<organism evidence="1 2">
    <name type="scientific">Naganishia vaughanmartiniae</name>
    <dbReference type="NCBI Taxonomy" id="1424756"/>
    <lineage>
        <taxon>Eukaryota</taxon>
        <taxon>Fungi</taxon>
        <taxon>Dikarya</taxon>
        <taxon>Basidiomycota</taxon>
        <taxon>Agaricomycotina</taxon>
        <taxon>Tremellomycetes</taxon>
        <taxon>Filobasidiales</taxon>
        <taxon>Filobasidiaceae</taxon>
        <taxon>Naganishia</taxon>
    </lineage>
</organism>